<evidence type="ECO:0000256" key="7">
    <source>
        <dbReference type="SAM" id="Phobius"/>
    </source>
</evidence>
<feature type="transmembrane region" description="Helical" evidence="7">
    <location>
        <begin position="303"/>
        <end position="323"/>
    </location>
</feature>
<dbReference type="GO" id="GO:0012505">
    <property type="term" value="C:endomembrane system"/>
    <property type="evidence" value="ECO:0007669"/>
    <property type="project" value="UniProtKB-SubCell"/>
</dbReference>
<evidence type="ECO:0000313" key="10">
    <source>
        <dbReference type="Proteomes" id="UP000293162"/>
    </source>
</evidence>
<keyword evidence="3 7" id="KW-1133">Transmembrane helix</keyword>
<keyword evidence="4" id="KW-0560">Oxidoreductase</keyword>
<comment type="caution">
    <text evidence="9">The sequence shown here is derived from an EMBL/GenBank/DDBJ whole genome shotgun (WGS) entry which is preliminary data.</text>
</comment>
<dbReference type="GO" id="GO:0005506">
    <property type="term" value="F:iron ion binding"/>
    <property type="evidence" value="ECO:0007669"/>
    <property type="project" value="InterPro"/>
</dbReference>
<evidence type="ECO:0000256" key="1">
    <source>
        <dbReference type="ARBA" id="ARBA00004127"/>
    </source>
</evidence>
<organism evidence="9 10">
    <name type="scientific">Emticicia agri</name>
    <dbReference type="NCBI Taxonomy" id="2492393"/>
    <lineage>
        <taxon>Bacteria</taxon>
        <taxon>Pseudomonadati</taxon>
        <taxon>Bacteroidota</taxon>
        <taxon>Cytophagia</taxon>
        <taxon>Cytophagales</taxon>
        <taxon>Leadbetterellaceae</taxon>
        <taxon>Emticicia</taxon>
    </lineage>
</organism>
<dbReference type="EMBL" id="SEWF01000011">
    <property type="protein sequence ID" value="RYU95852.1"/>
    <property type="molecule type" value="Genomic_DNA"/>
</dbReference>
<dbReference type="Proteomes" id="UP000293162">
    <property type="component" value="Unassembled WGS sequence"/>
</dbReference>
<evidence type="ECO:0000256" key="4">
    <source>
        <dbReference type="ARBA" id="ARBA00023002"/>
    </source>
</evidence>
<feature type="domain" description="Fatty acid hydroxylase" evidence="8">
    <location>
        <begin position="84"/>
        <end position="217"/>
    </location>
</feature>
<evidence type="ECO:0000256" key="2">
    <source>
        <dbReference type="ARBA" id="ARBA00022692"/>
    </source>
</evidence>
<keyword evidence="10" id="KW-1185">Reference proteome</keyword>
<name>A0A4Q5M104_9BACT</name>
<dbReference type="GO" id="GO:0006643">
    <property type="term" value="P:membrane lipid metabolic process"/>
    <property type="evidence" value="ECO:0007669"/>
    <property type="project" value="TreeGrafter"/>
</dbReference>
<keyword evidence="2 7" id="KW-0812">Transmembrane</keyword>
<evidence type="ECO:0000256" key="3">
    <source>
        <dbReference type="ARBA" id="ARBA00022989"/>
    </source>
</evidence>
<proteinExistence type="predicted"/>
<feature type="transmembrane region" description="Helical" evidence="7">
    <location>
        <begin position="153"/>
        <end position="173"/>
    </location>
</feature>
<accession>A0A4Q5M104</accession>
<dbReference type="GO" id="GO:0008610">
    <property type="term" value="P:lipid biosynthetic process"/>
    <property type="evidence" value="ECO:0007669"/>
    <property type="project" value="InterPro"/>
</dbReference>
<comment type="subcellular location">
    <subcellularLocation>
        <location evidence="1">Endomembrane system</location>
        <topology evidence="1">Multi-pass membrane protein</topology>
    </subcellularLocation>
</comment>
<dbReference type="GO" id="GO:0016020">
    <property type="term" value="C:membrane"/>
    <property type="evidence" value="ECO:0007669"/>
    <property type="project" value="GOC"/>
</dbReference>
<dbReference type="Pfam" id="PF04116">
    <property type="entry name" value="FA_hydroxylase"/>
    <property type="match status" value="1"/>
</dbReference>
<dbReference type="AlphaFoldDB" id="A0A4Q5M104"/>
<dbReference type="GO" id="GO:0050479">
    <property type="term" value="F:glyceryl-ether monooxygenase activity"/>
    <property type="evidence" value="ECO:0007669"/>
    <property type="project" value="TreeGrafter"/>
</dbReference>
<feature type="transmembrane region" description="Helical" evidence="7">
    <location>
        <begin position="6"/>
        <end position="28"/>
    </location>
</feature>
<feature type="transmembrane region" description="Helical" evidence="7">
    <location>
        <begin position="364"/>
        <end position="383"/>
    </location>
</feature>
<evidence type="ECO:0000313" key="9">
    <source>
        <dbReference type="EMBL" id="RYU95852.1"/>
    </source>
</evidence>
<dbReference type="OrthoDB" id="9770329at2"/>
<feature type="transmembrane region" description="Helical" evidence="7">
    <location>
        <begin position="80"/>
        <end position="97"/>
    </location>
</feature>
<keyword evidence="5" id="KW-0443">Lipid metabolism</keyword>
<protein>
    <submittedName>
        <fullName evidence="9">Sterol desaturase family protein</fullName>
    </submittedName>
</protein>
<dbReference type="PANTHER" id="PTHR21624">
    <property type="entry name" value="STEROL DESATURASE-RELATED PROTEIN"/>
    <property type="match status" value="1"/>
</dbReference>
<feature type="transmembrane region" description="Helical" evidence="7">
    <location>
        <begin position="335"/>
        <end position="352"/>
    </location>
</feature>
<feature type="transmembrane region" description="Helical" evidence="7">
    <location>
        <begin position="130"/>
        <end position="147"/>
    </location>
</feature>
<dbReference type="InterPro" id="IPR051689">
    <property type="entry name" value="Sterol_desaturase/TMEM195"/>
</dbReference>
<evidence type="ECO:0000256" key="5">
    <source>
        <dbReference type="ARBA" id="ARBA00023098"/>
    </source>
</evidence>
<evidence type="ECO:0000256" key="6">
    <source>
        <dbReference type="ARBA" id="ARBA00023136"/>
    </source>
</evidence>
<dbReference type="InterPro" id="IPR006694">
    <property type="entry name" value="Fatty_acid_hydroxylase"/>
</dbReference>
<evidence type="ECO:0000259" key="8">
    <source>
        <dbReference type="Pfam" id="PF04116"/>
    </source>
</evidence>
<dbReference type="PANTHER" id="PTHR21624:SF1">
    <property type="entry name" value="ALKYLGLYCEROL MONOOXYGENASE"/>
    <property type="match status" value="1"/>
</dbReference>
<keyword evidence="6 7" id="KW-0472">Membrane</keyword>
<reference evidence="9 10" key="1">
    <citation type="submission" date="2019-02" db="EMBL/GenBank/DDBJ databases">
        <title>Bacterial novel species Emticicia sp. 17J42-9 isolated from soil.</title>
        <authorList>
            <person name="Jung H.-Y."/>
        </authorList>
    </citation>
    <scope>NUCLEOTIDE SEQUENCE [LARGE SCALE GENOMIC DNA]</scope>
    <source>
        <strain evidence="9 10">17J42-9</strain>
    </source>
</reference>
<gene>
    <name evidence="9" type="ORF">EWM59_09510</name>
</gene>
<feature type="transmembrane region" description="Helical" evidence="7">
    <location>
        <begin position="389"/>
        <end position="410"/>
    </location>
</feature>
<sequence length="430" mass="50291">METYGKILNIAMPIFLGLVLLEKLYGWFTKKEPFKTMDMLSSMTSGYTNIIKDVLGLSISLLTYDYMVKHWAIYKVESTIWVYIIAFIALDFSGYWVHRLSHQINFFWNKHAIHHSSEEFNLACALRQSISTFVNLFTVFLLPAALLGVDSKVIATVAPLHLFAQFWYHTVYIRRMGFLEKIIVTPAHHRVHHAINPEYLDKNHSQIFIIWDKLFGTFQDELPNVPPVYGITRPASTWNPIKINFQHLWLLIQDAYRTNNWRDKLRIWFMPTGWRPADVIDKYPVHKIDDPYHFEKYAPKSSLLMQVWIWIQFLSTFVLVSYFFANLASIGSPNIFIYGGFIFLIVFSYTELMDRNPYALLYETLKNIIGLVIIYQMGDWFGIDAKLPWATTAIAAYFILSTLVTAYFVWFDIRKDSIVNEIAFSEIAQS</sequence>